<dbReference type="EMBL" id="KZ508562">
    <property type="protein sequence ID" value="PKU35064.1"/>
    <property type="molecule type" value="Genomic_DNA"/>
</dbReference>
<organism evidence="3 4">
    <name type="scientific">Limosa lapponica baueri</name>
    <dbReference type="NCBI Taxonomy" id="1758121"/>
    <lineage>
        <taxon>Eukaryota</taxon>
        <taxon>Metazoa</taxon>
        <taxon>Chordata</taxon>
        <taxon>Craniata</taxon>
        <taxon>Vertebrata</taxon>
        <taxon>Euteleostomi</taxon>
        <taxon>Archelosauria</taxon>
        <taxon>Archosauria</taxon>
        <taxon>Dinosauria</taxon>
        <taxon>Saurischia</taxon>
        <taxon>Theropoda</taxon>
        <taxon>Coelurosauria</taxon>
        <taxon>Aves</taxon>
        <taxon>Neognathae</taxon>
        <taxon>Neoaves</taxon>
        <taxon>Charadriiformes</taxon>
        <taxon>Scolopacidae</taxon>
        <taxon>Limosa</taxon>
    </lineage>
</organism>
<evidence type="ECO:0000256" key="2">
    <source>
        <dbReference type="SAM" id="SignalP"/>
    </source>
</evidence>
<dbReference type="OrthoDB" id="3549872at2759"/>
<dbReference type="AlphaFoldDB" id="A0A2I0TMN4"/>
<dbReference type="Proteomes" id="UP000233556">
    <property type="component" value="Unassembled WGS sequence"/>
</dbReference>
<keyword evidence="4" id="KW-1185">Reference proteome</keyword>
<feature type="chain" id="PRO_5014132104" evidence="2">
    <location>
        <begin position="19"/>
        <end position="281"/>
    </location>
</feature>
<name>A0A2I0TMN4_LIMLA</name>
<evidence type="ECO:0000313" key="4">
    <source>
        <dbReference type="Proteomes" id="UP000233556"/>
    </source>
</evidence>
<gene>
    <name evidence="3" type="ORF">llap_14632</name>
</gene>
<feature type="region of interest" description="Disordered" evidence="1">
    <location>
        <begin position="87"/>
        <end position="113"/>
    </location>
</feature>
<keyword evidence="2" id="KW-0732">Signal</keyword>
<sequence length="281" mass="31172">MSVRPSAGWWFWAGVVLALPGKSHKERGAAEEAVALPKFMPDCMEIKFHCPPAEKIAHRCLDEKCNIAAAVGPGFSGPALFEVTEEGTPRKAGPYGNVGEDTGKKTANGLNVENPTRDKTTALMFLLRKDSELQDNMLTSGSPISVLQALPVSPDVDVCYRLGEEWLESFQVEKHLGVLVDCRLSMSQQRVQVAKKANSILACIRNSVASRTRAVIIPLYWAPVRSHLECCVQFWAPHYKKDIEGLECVQRRATELVRGLEHKSSEEWLRERGCSAWRKGG</sequence>
<reference evidence="4" key="2">
    <citation type="submission" date="2017-12" db="EMBL/GenBank/DDBJ databases">
        <title>Genome sequence of the Bar-tailed Godwit (Limosa lapponica baueri).</title>
        <authorList>
            <person name="Lima N.C.B."/>
            <person name="Parody-Merino A.M."/>
            <person name="Battley P.F."/>
            <person name="Fidler A.E."/>
            <person name="Prosdocimi F."/>
        </authorList>
    </citation>
    <scope>NUCLEOTIDE SEQUENCE [LARGE SCALE GENOMIC DNA]</scope>
</reference>
<accession>A0A2I0TMN4</accession>
<evidence type="ECO:0000313" key="3">
    <source>
        <dbReference type="EMBL" id="PKU35064.1"/>
    </source>
</evidence>
<dbReference type="PANTHER" id="PTHR33332">
    <property type="entry name" value="REVERSE TRANSCRIPTASE DOMAIN-CONTAINING PROTEIN"/>
    <property type="match status" value="1"/>
</dbReference>
<protein>
    <submittedName>
        <fullName evidence="3">Uncharacterized protein</fullName>
    </submittedName>
</protein>
<evidence type="ECO:0000256" key="1">
    <source>
        <dbReference type="SAM" id="MobiDB-lite"/>
    </source>
</evidence>
<feature type="signal peptide" evidence="2">
    <location>
        <begin position="1"/>
        <end position="18"/>
    </location>
</feature>
<proteinExistence type="predicted"/>
<reference evidence="4" key="1">
    <citation type="submission" date="2017-11" db="EMBL/GenBank/DDBJ databases">
        <authorList>
            <person name="Lima N.C."/>
            <person name="Parody-Merino A.M."/>
            <person name="Battley P.F."/>
            <person name="Fidler A.E."/>
            <person name="Prosdocimi F."/>
        </authorList>
    </citation>
    <scope>NUCLEOTIDE SEQUENCE [LARGE SCALE GENOMIC DNA]</scope>
</reference>